<evidence type="ECO:0000313" key="3">
    <source>
        <dbReference type="Proteomes" id="UP000789342"/>
    </source>
</evidence>
<protein>
    <submittedName>
        <fullName evidence="2">9339_t:CDS:1</fullName>
    </submittedName>
</protein>
<dbReference type="Proteomes" id="UP000789342">
    <property type="component" value="Unassembled WGS sequence"/>
</dbReference>
<dbReference type="InterPro" id="IPR031606">
    <property type="entry name" value="Kch1/2"/>
</dbReference>
<comment type="caution">
    <text evidence="2">The sequence shown here is derived from an EMBL/GenBank/DDBJ whole genome shotgun (WGS) entry which is preliminary data.</text>
</comment>
<accession>A0A9N9JIW4</accession>
<dbReference type="PANTHER" id="PTHR36424">
    <property type="entry name" value="PHEROMONE-REGULATED MEMBRANE PROTEIN 6"/>
    <property type="match status" value="1"/>
</dbReference>
<dbReference type="AlphaFoldDB" id="A0A9N9JIW4"/>
<reference evidence="2" key="1">
    <citation type="submission" date="2021-06" db="EMBL/GenBank/DDBJ databases">
        <authorList>
            <person name="Kallberg Y."/>
            <person name="Tangrot J."/>
            <person name="Rosling A."/>
        </authorList>
    </citation>
    <scope>NUCLEOTIDE SEQUENCE</scope>
    <source>
        <strain evidence="2">CL551</strain>
    </source>
</reference>
<sequence>LKSVLVYIADMWTAGILLIFDRWSTSIRPPIPFFISKWIYVICIFISFFLLALDIKKARNIIKSGDISYAFTNTVAYRFHTMRSYSHFCFFSKINNSKKKVDEIAFFVFFTFKGWKRIIFAEAPRQVIVAVTLYSIVQANKSRNYFDIDEYGSGMVQRLTTASMVFSLLIFVASASMFVFAFLLYIPLLCQIRGNLKEYCCHKIDK</sequence>
<organism evidence="2 3">
    <name type="scientific">Acaulospora morrowiae</name>
    <dbReference type="NCBI Taxonomy" id="94023"/>
    <lineage>
        <taxon>Eukaryota</taxon>
        <taxon>Fungi</taxon>
        <taxon>Fungi incertae sedis</taxon>
        <taxon>Mucoromycota</taxon>
        <taxon>Glomeromycotina</taxon>
        <taxon>Glomeromycetes</taxon>
        <taxon>Diversisporales</taxon>
        <taxon>Acaulosporaceae</taxon>
        <taxon>Acaulospora</taxon>
    </lineage>
</organism>
<keyword evidence="1" id="KW-0472">Membrane</keyword>
<feature type="transmembrane region" description="Helical" evidence="1">
    <location>
        <begin position="31"/>
        <end position="53"/>
    </location>
</feature>
<evidence type="ECO:0000313" key="2">
    <source>
        <dbReference type="EMBL" id="CAG8784688.1"/>
    </source>
</evidence>
<dbReference type="EMBL" id="CAJVPV010055563">
    <property type="protein sequence ID" value="CAG8784688.1"/>
    <property type="molecule type" value="Genomic_DNA"/>
</dbReference>
<evidence type="ECO:0000256" key="1">
    <source>
        <dbReference type="SAM" id="Phobius"/>
    </source>
</evidence>
<name>A0A9N9JIW4_9GLOM</name>
<dbReference type="OrthoDB" id="2128042at2759"/>
<dbReference type="GO" id="GO:0015079">
    <property type="term" value="F:potassium ion transmembrane transporter activity"/>
    <property type="evidence" value="ECO:0007669"/>
    <property type="project" value="InterPro"/>
</dbReference>
<dbReference type="Pfam" id="PF16944">
    <property type="entry name" value="KCH"/>
    <property type="match status" value="1"/>
</dbReference>
<feature type="transmembrane region" description="Helical" evidence="1">
    <location>
        <begin position="165"/>
        <end position="188"/>
    </location>
</feature>
<keyword evidence="1" id="KW-1133">Transmembrane helix</keyword>
<proteinExistence type="predicted"/>
<keyword evidence="3" id="KW-1185">Reference proteome</keyword>
<dbReference type="GO" id="GO:0005886">
    <property type="term" value="C:plasma membrane"/>
    <property type="evidence" value="ECO:0007669"/>
    <property type="project" value="InterPro"/>
</dbReference>
<keyword evidence="1" id="KW-0812">Transmembrane</keyword>
<feature type="non-terminal residue" evidence="2">
    <location>
        <position position="1"/>
    </location>
</feature>
<gene>
    <name evidence="2" type="ORF">AMORRO_LOCUS17613</name>
</gene>
<feature type="non-terminal residue" evidence="2">
    <location>
        <position position="206"/>
    </location>
</feature>
<dbReference type="PANTHER" id="PTHR36424:SF1">
    <property type="entry name" value="LOW AFFINITY K(+) TRANSPORTER 1-RELATED"/>
    <property type="match status" value="1"/>
</dbReference>